<dbReference type="SUPFAM" id="SSF47413">
    <property type="entry name" value="lambda repressor-like DNA-binding domains"/>
    <property type="match status" value="2"/>
</dbReference>
<dbReference type="SMART" id="SM00354">
    <property type="entry name" value="HTH_LACI"/>
    <property type="match status" value="2"/>
</dbReference>
<dbReference type="InterPro" id="IPR046335">
    <property type="entry name" value="LacI/GalR-like_sensor"/>
</dbReference>
<keyword evidence="5" id="KW-0804">Transcription</keyword>
<dbReference type="CDD" id="cd06270">
    <property type="entry name" value="PBP1_GalS-like"/>
    <property type="match status" value="2"/>
</dbReference>
<dbReference type="PROSITE" id="PS50932">
    <property type="entry name" value="HTH_LACI_2"/>
    <property type="match status" value="2"/>
</dbReference>
<dbReference type="Pfam" id="PF13377">
    <property type="entry name" value="Peripla_BP_3"/>
    <property type="match status" value="2"/>
</dbReference>
<dbReference type="HOGENOM" id="CLU_344169_0_0_1"/>
<dbReference type="EMBL" id="ANFO01000035">
    <property type="protein sequence ID" value="KGQ13588.1"/>
    <property type="molecule type" value="Genomic_DNA"/>
</dbReference>
<dbReference type="SUPFAM" id="SSF53822">
    <property type="entry name" value="Periplasmic binding protein-like I"/>
    <property type="match status" value="2"/>
</dbReference>
<evidence type="ECO:0000313" key="8">
    <source>
        <dbReference type="Proteomes" id="UP000030106"/>
    </source>
</evidence>
<keyword evidence="2" id="KW-0678">Repressor</keyword>
<dbReference type="PRINTS" id="PR00036">
    <property type="entry name" value="HTHLACI"/>
</dbReference>
<dbReference type="Gene3D" id="1.10.260.40">
    <property type="entry name" value="lambda repressor-like DNA-binding domains"/>
    <property type="match status" value="2"/>
</dbReference>
<dbReference type="InterPro" id="IPR028082">
    <property type="entry name" value="Peripla_BP_I"/>
</dbReference>
<reference evidence="7 8" key="1">
    <citation type="submission" date="2012-10" db="EMBL/GenBank/DDBJ databases">
        <title>Genome sequencing and analysis of entomopathogenic fungi Beauveria bassiana D1-5.</title>
        <authorList>
            <person name="Li Q."/>
            <person name="Wang L."/>
            <person name="Zhang Z."/>
            <person name="Wang Q."/>
            <person name="Ren J."/>
            <person name="Wang M."/>
            <person name="Xu W."/>
            <person name="Wang J."/>
            <person name="Lu Y."/>
            <person name="Du Q."/>
            <person name="Sun Z."/>
        </authorList>
    </citation>
    <scope>NUCLEOTIDE SEQUENCE [LARGE SCALE GENOMIC DNA]</scope>
    <source>
        <strain evidence="7 8">D1-5</strain>
    </source>
</reference>
<dbReference type="GO" id="GO:0000976">
    <property type="term" value="F:transcription cis-regulatory region binding"/>
    <property type="evidence" value="ECO:0007669"/>
    <property type="project" value="TreeGrafter"/>
</dbReference>
<evidence type="ECO:0000313" key="7">
    <source>
        <dbReference type="EMBL" id="KGQ13588.1"/>
    </source>
</evidence>
<sequence>MAKKNLRICAGRPFMATIKDVARLAGVSVATVSRVINHSPKASDASKQAVNSAMEALNYHPNANARALAQQATETIGLVVGDVSDPFFGAMVKAVEQVAYRTGNFLLIGNGYHSEQKERQAIEQLIRHRSAALVVHAKKLPDEELISLMKQIPGMVLINRIVPGFEQRCVALDDRYGAWLATRHLIQQGHTRIGYICSNHQISDAEDRLKGYYDALREHNIPVNERLITFGEPDESGGEQALTELLGRGKNFTAVACYNDSMAAGAMGVLNDNGIDVPGEISLIGFDDVLISRYVRPKLTTVRYPIVTMATQAAELALALAENQPLPEITHMFSPTLPLPSLAFINIQRRQPGPEILPTDQITAPQSHGPDNLFTLQRNKRQGHFAFPLAGGNNRRKKVSAFRTAKGLPKPLRHLFCVLRGLVQRDNFHNDILLKTLTKFLKRDLVRQFARRNGKAACERNSCDKLLENRDSVQIGKETMVTMLDVSLRAGVSKATVSRVLNGTGQVKASTREQVFKAMEELGYKPNFLARSLANRSSNSIGLVVSTFDGFYFGRLLQQASRRTEFYGKQLIVTDGHDTPEKELDAVQMLADRHCDAIVLYTRFMSERALMSLMEAIQVPLVVINRDVTQARERCVFFEQQDAAFQATEYLIQQGHREIACITVPISTPTGKARLMGYRKALQKHGIAWDENRVKYGDSSMTEGHHLCQELLTSGVSFSALFSCNDDMALGASKALHQAGIRIPQDISLFGFDDAPSAQWLEPALSSVYLPIDNMIITAIDQAIKLASGEPLAPIPPFVGTLVLRDSVAPGPFFEAGRKVSK</sequence>
<dbReference type="NCBIfam" id="NF008002">
    <property type="entry name" value="PRK10727.1"/>
    <property type="match status" value="1"/>
</dbReference>
<feature type="domain" description="HTH lacI-type" evidence="6">
    <location>
        <begin position="16"/>
        <end position="70"/>
    </location>
</feature>
<dbReference type="Proteomes" id="UP000030106">
    <property type="component" value="Unassembled WGS sequence"/>
</dbReference>
<name>A0A0A2W113_BEABA</name>
<dbReference type="InterPro" id="IPR010982">
    <property type="entry name" value="Lambda_DNA-bd_dom_sf"/>
</dbReference>
<keyword evidence="3" id="KW-0805">Transcription regulation</keyword>
<keyword evidence="4" id="KW-0238">DNA-binding</keyword>
<comment type="subunit">
    <text evidence="1">Homodimer.</text>
</comment>
<dbReference type="FunFam" id="3.40.50.2300:FF:000048">
    <property type="entry name" value="HTH-type transcriptional regulator GalR"/>
    <property type="match status" value="1"/>
</dbReference>
<evidence type="ECO:0000256" key="1">
    <source>
        <dbReference type="ARBA" id="ARBA00011738"/>
    </source>
</evidence>
<evidence type="ECO:0000256" key="2">
    <source>
        <dbReference type="ARBA" id="ARBA00022491"/>
    </source>
</evidence>
<dbReference type="PANTHER" id="PTHR30146">
    <property type="entry name" value="LACI-RELATED TRANSCRIPTIONAL REPRESSOR"/>
    <property type="match status" value="1"/>
</dbReference>
<dbReference type="Gene3D" id="3.40.50.2300">
    <property type="match status" value="4"/>
</dbReference>
<comment type="caution">
    <text evidence="7">The sequence shown here is derived from an EMBL/GenBank/DDBJ whole genome shotgun (WGS) entry which is preliminary data.</text>
</comment>
<evidence type="ECO:0000256" key="3">
    <source>
        <dbReference type="ARBA" id="ARBA00023015"/>
    </source>
</evidence>
<dbReference type="InterPro" id="IPR000843">
    <property type="entry name" value="HTH_LacI"/>
</dbReference>
<dbReference type="CDD" id="cd01392">
    <property type="entry name" value="HTH_LacI"/>
    <property type="match status" value="2"/>
</dbReference>
<dbReference type="AlphaFoldDB" id="A0A0A2W113"/>
<dbReference type="PROSITE" id="PS00356">
    <property type="entry name" value="HTH_LACI_1"/>
    <property type="match status" value="1"/>
</dbReference>
<evidence type="ECO:0000256" key="5">
    <source>
        <dbReference type="ARBA" id="ARBA00023163"/>
    </source>
</evidence>
<evidence type="ECO:0000256" key="4">
    <source>
        <dbReference type="ARBA" id="ARBA00023125"/>
    </source>
</evidence>
<dbReference type="Pfam" id="PF00356">
    <property type="entry name" value="LacI"/>
    <property type="match status" value="2"/>
</dbReference>
<proteinExistence type="predicted"/>
<accession>A0A0A2W113</accession>
<protein>
    <submittedName>
        <fullName evidence="7">HTH-type transcriptional regulator galR</fullName>
    </submittedName>
</protein>
<organism evidence="7 8">
    <name type="scientific">Beauveria bassiana D1-5</name>
    <dbReference type="NCBI Taxonomy" id="1245745"/>
    <lineage>
        <taxon>Eukaryota</taxon>
        <taxon>Fungi</taxon>
        <taxon>Dikarya</taxon>
        <taxon>Ascomycota</taxon>
        <taxon>Pezizomycotina</taxon>
        <taxon>Sordariomycetes</taxon>
        <taxon>Hypocreomycetidae</taxon>
        <taxon>Hypocreales</taxon>
        <taxon>Cordycipitaceae</taxon>
        <taxon>Beauveria</taxon>
    </lineage>
</organism>
<dbReference type="GO" id="GO:0003700">
    <property type="term" value="F:DNA-binding transcription factor activity"/>
    <property type="evidence" value="ECO:0007669"/>
    <property type="project" value="TreeGrafter"/>
</dbReference>
<gene>
    <name evidence="7" type="ORF">BBAD15_g548</name>
</gene>
<dbReference type="PANTHER" id="PTHR30146:SF98">
    <property type="entry name" value="HTH-TYPE TRANSCRIPTIONAL REGULATOR GALR"/>
    <property type="match status" value="1"/>
</dbReference>
<feature type="domain" description="HTH lacI-type" evidence="6">
    <location>
        <begin position="481"/>
        <end position="535"/>
    </location>
</feature>
<evidence type="ECO:0000259" key="6">
    <source>
        <dbReference type="PROSITE" id="PS50932"/>
    </source>
</evidence>
<dbReference type="STRING" id="1245745.A0A0A2W113"/>